<dbReference type="AlphaFoldDB" id="A0A6A8A9A6"/>
<comment type="caution">
    <text evidence="1">The sequence shown here is derived from an EMBL/GenBank/DDBJ whole genome shotgun (WGS) entry which is preliminary data.</text>
</comment>
<keyword evidence="2" id="KW-1185">Reference proteome</keyword>
<reference evidence="1 2" key="1">
    <citation type="submission" date="2019-11" db="EMBL/GenBank/DDBJ databases">
        <title>Genome analysis of Rhizobacterium cereale a novel genus and species isolated from maize roots in North Spain.</title>
        <authorList>
            <person name="Menendez E."/>
            <person name="Flores-Felix J.D."/>
            <person name="Ramirez-Bahena M.-H."/>
            <person name="Igual J.M."/>
            <person name="Garcia-Fraile P."/>
            <person name="Peix A."/>
            <person name="Velazquez E."/>
        </authorList>
    </citation>
    <scope>NUCLEOTIDE SEQUENCE [LARGE SCALE GENOMIC DNA]</scope>
    <source>
        <strain evidence="1 2">RZME27</strain>
    </source>
</reference>
<evidence type="ECO:0000313" key="1">
    <source>
        <dbReference type="EMBL" id="MQY45381.1"/>
    </source>
</evidence>
<evidence type="ECO:0000313" key="2">
    <source>
        <dbReference type="Proteomes" id="UP000435138"/>
    </source>
</evidence>
<dbReference type="Proteomes" id="UP000435138">
    <property type="component" value="Unassembled WGS sequence"/>
</dbReference>
<accession>A0A6A8A9A6</accession>
<proteinExistence type="predicted"/>
<name>A0A6A8A9A6_9HYPH</name>
<gene>
    <name evidence="1" type="ORF">GAO09_04790</name>
</gene>
<dbReference type="EMBL" id="WIXI01000031">
    <property type="protein sequence ID" value="MQY45381.1"/>
    <property type="molecule type" value="Genomic_DNA"/>
</dbReference>
<sequence length="118" mass="12681">MVRSTPIAADREATTDFNKLNRCAELLYQRLAVIDAVSIAAPAIHVDLFSAVVLQPGPDFLEQSGADIVIEAGPTDFRTGGPGLVYLRSALSTGCDAIVISKGALVRYHVRRDERGQL</sequence>
<protein>
    <submittedName>
        <fullName evidence="1">Uncharacterized protein</fullName>
    </submittedName>
</protein>
<organism evidence="1 2">
    <name type="scientific">Endobacterium cereale</name>
    <dbReference type="NCBI Taxonomy" id="2663029"/>
    <lineage>
        <taxon>Bacteria</taxon>
        <taxon>Pseudomonadati</taxon>
        <taxon>Pseudomonadota</taxon>
        <taxon>Alphaproteobacteria</taxon>
        <taxon>Hyphomicrobiales</taxon>
        <taxon>Rhizobiaceae</taxon>
        <taxon>Endobacterium</taxon>
    </lineage>
</organism>
<dbReference type="RefSeq" id="WP_153352914.1">
    <property type="nucleotide sequence ID" value="NZ_JAYKOO010000006.1"/>
</dbReference>